<evidence type="ECO:0000313" key="8">
    <source>
        <dbReference type="EMBL" id="MDH5164139.1"/>
    </source>
</evidence>
<dbReference type="RefSeq" id="WP_280618809.1">
    <property type="nucleotide sequence ID" value="NZ_JAROYP010000024.1"/>
</dbReference>
<evidence type="ECO:0000259" key="7">
    <source>
        <dbReference type="Pfam" id="PF07683"/>
    </source>
</evidence>
<dbReference type="EMBL" id="JAROYP010000024">
    <property type="protein sequence ID" value="MDH5164139.1"/>
    <property type="molecule type" value="Genomic_DNA"/>
</dbReference>
<comment type="similarity">
    <text evidence="4">Belongs to the SIMIBI class G3E GTPase family. ZNG1 subfamily.</text>
</comment>
<keyword evidence="3" id="KW-0143">Chaperone</keyword>
<dbReference type="GO" id="GO:0000166">
    <property type="term" value="F:nucleotide binding"/>
    <property type="evidence" value="ECO:0007669"/>
    <property type="project" value="UniProtKB-KW"/>
</dbReference>
<evidence type="ECO:0000256" key="1">
    <source>
        <dbReference type="ARBA" id="ARBA00022741"/>
    </source>
</evidence>
<dbReference type="GO" id="GO:0016787">
    <property type="term" value="F:hydrolase activity"/>
    <property type="evidence" value="ECO:0007669"/>
    <property type="project" value="UniProtKB-KW"/>
</dbReference>
<feature type="domain" description="CobW C-terminal" evidence="7">
    <location>
        <begin position="241"/>
        <end position="315"/>
    </location>
</feature>
<dbReference type="InterPro" id="IPR003495">
    <property type="entry name" value="CobW/HypB/UreG_nucleotide-bd"/>
</dbReference>
<dbReference type="Gene3D" id="3.40.50.300">
    <property type="entry name" value="P-loop containing nucleotide triphosphate hydrolases"/>
    <property type="match status" value="1"/>
</dbReference>
<dbReference type="Proteomes" id="UP001159179">
    <property type="component" value="Unassembled WGS sequence"/>
</dbReference>
<comment type="caution">
    <text evidence="8">The sequence shown here is derived from an EMBL/GenBank/DDBJ whole genome shotgun (WGS) entry which is preliminary data.</text>
</comment>
<dbReference type="Pfam" id="PF07683">
    <property type="entry name" value="CobW_C"/>
    <property type="match status" value="1"/>
</dbReference>
<evidence type="ECO:0000259" key="6">
    <source>
        <dbReference type="Pfam" id="PF02492"/>
    </source>
</evidence>
<dbReference type="SUPFAM" id="SSF52540">
    <property type="entry name" value="P-loop containing nucleoside triphosphate hydrolases"/>
    <property type="match status" value="1"/>
</dbReference>
<dbReference type="InterPro" id="IPR036627">
    <property type="entry name" value="CobW-likC_sf"/>
</dbReference>
<evidence type="ECO:0000256" key="5">
    <source>
        <dbReference type="ARBA" id="ARBA00049117"/>
    </source>
</evidence>
<dbReference type="InterPro" id="IPR051316">
    <property type="entry name" value="Zinc-reg_GTPase_activator"/>
</dbReference>
<sequence length="326" mass="36935">MNKRKIPVYTLTGFLGSGKTTILLNMLEKVKQQGLEPGIILNEIGSMNVEGHFFQKNRVIELLDGCICCSIKEDLKEGLNKIKKEATVDLLFIEGTGIANPKEIIDVITDIPFIDSFEIYSIISVIDSSCFLEYKSIFSSSKEIRSLLDEQLENGTLIIVNKMDLVDDKIREKIRKKIDEQIKHKVVKVQTSMGKVDPELLLKKRVDSITISARKGELGTLTKHQHRNHSIQVIKINNIPAINLKLFEKWLQTVSAQIVRGKGVLYASNKGRRMFHFQFSSKQVLFSELESESDIEPCIILIGYAGSGENIESSFWKEVVHRNMPV</sequence>
<keyword evidence="1" id="KW-0547">Nucleotide-binding</keyword>
<keyword evidence="2" id="KW-0378">Hydrolase</keyword>
<dbReference type="PANTHER" id="PTHR13748">
    <property type="entry name" value="COBW-RELATED"/>
    <property type="match status" value="1"/>
</dbReference>
<dbReference type="InterPro" id="IPR011629">
    <property type="entry name" value="CobW-like_C"/>
</dbReference>
<accession>A0AAW6SZB7</accession>
<gene>
    <name evidence="8" type="ORF">P5X88_24715</name>
</gene>
<dbReference type="PANTHER" id="PTHR13748:SF62">
    <property type="entry name" value="COBW DOMAIN-CONTAINING PROTEIN"/>
    <property type="match status" value="1"/>
</dbReference>
<dbReference type="Gene3D" id="3.30.1220.10">
    <property type="entry name" value="CobW-like, C-terminal domain"/>
    <property type="match status" value="1"/>
</dbReference>
<organism evidence="8 9">
    <name type="scientific">Heyndrickxia oleronia</name>
    <dbReference type="NCBI Taxonomy" id="38875"/>
    <lineage>
        <taxon>Bacteria</taxon>
        <taxon>Bacillati</taxon>
        <taxon>Bacillota</taxon>
        <taxon>Bacilli</taxon>
        <taxon>Bacillales</taxon>
        <taxon>Bacillaceae</taxon>
        <taxon>Heyndrickxia</taxon>
    </lineage>
</organism>
<name>A0AAW6SZB7_9BACI</name>
<evidence type="ECO:0000256" key="2">
    <source>
        <dbReference type="ARBA" id="ARBA00022801"/>
    </source>
</evidence>
<dbReference type="AlphaFoldDB" id="A0AAW6SZB7"/>
<evidence type="ECO:0000256" key="4">
    <source>
        <dbReference type="ARBA" id="ARBA00034320"/>
    </source>
</evidence>
<comment type="catalytic activity">
    <reaction evidence="5">
        <text>GTP + H2O = GDP + phosphate + H(+)</text>
        <dbReference type="Rhea" id="RHEA:19669"/>
        <dbReference type="ChEBI" id="CHEBI:15377"/>
        <dbReference type="ChEBI" id="CHEBI:15378"/>
        <dbReference type="ChEBI" id="CHEBI:37565"/>
        <dbReference type="ChEBI" id="CHEBI:43474"/>
        <dbReference type="ChEBI" id="CHEBI:58189"/>
    </reaction>
    <physiologicalReaction direction="left-to-right" evidence="5">
        <dbReference type="Rhea" id="RHEA:19670"/>
    </physiologicalReaction>
</comment>
<dbReference type="GO" id="GO:0005737">
    <property type="term" value="C:cytoplasm"/>
    <property type="evidence" value="ECO:0007669"/>
    <property type="project" value="TreeGrafter"/>
</dbReference>
<reference evidence="8" key="1">
    <citation type="submission" date="2023-03" db="EMBL/GenBank/DDBJ databases">
        <title>Bacterial isolates from washroom surfaces on a university campus.</title>
        <authorList>
            <person name="Holman D.B."/>
            <person name="Gzyl K.E."/>
            <person name="Taheri A.E."/>
        </authorList>
    </citation>
    <scope>NUCLEOTIDE SEQUENCE</scope>
    <source>
        <strain evidence="8">RD03</strain>
    </source>
</reference>
<evidence type="ECO:0000256" key="3">
    <source>
        <dbReference type="ARBA" id="ARBA00023186"/>
    </source>
</evidence>
<proteinExistence type="inferred from homology"/>
<evidence type="ECO:0000313" key="9">
    <source>
        <dbReference type="Proteomes" id="UP001159179"/>
    </source>
</evidence>
<dbReference type="InterPro" id="IPR027417">
    <property type="entry name" value="P-loop_NTPase"/>
</dbReference>
<dbReference type="Pfam" id="PF02492">
    <property type="entry name" value="cobW"/>
    <property type="match status" value="1"/>
</dbReference>
<feature type="domain" description="CobW/HypB/UreG nucleotide-binding" evidence="6">
    <location>
        <begin position="7"/>
        <end position="181"/>
    </location>
</feature>
<protein>
    <submittedName>
        <fullName evidence="8">GTP-binding protein</fullName>
    </submittedName>
</protein>